<accession>A0A2N5GJ62</accession>
<name>A0A2N5GJ62_9BACI</name>
<dbReference type="Pfam" id="PF19618">
    <property type="entry name" value="DUF6123"/>
    <property type="match status" value="1"/>
</dbReference>
<reference evidence="1 3" key="1">
    <citation type="submission" date="2017-11" db="EMBL/GenBank/DDBJ databases">
        <title>Comparitive Functional Genomics of Dry Heat Resistant strains isolated from the Viking Spacecraft.</title>
        <authorList>
            <person name="Seuylemezian A."/>
            <person name="Cooper K."/>
            <person name="Vaishampayan P."/>
        </authorList>
    </citation>
    <scope>NUCLEOTIDE SEQUENCE [LARGE SCALE GENOMIC DNA]</scope>
    <source>
        <strain evidence="1 3">M4.6</strain>
    </source>
</reference>
<evidence type="ECO:0000313" key="3">
    <source>
        <dbReference type="Proteomes" id="UP000234951"/>
    </source>
</evidence>
<evidence type="ECO:0000313" key="4">
    <source>
        <dbReference type="Proteomes" id="UP000235114"/>
    </source>
</evidence>
<sequence>MRTVEEYLHELQSKGFHFREDAVGFIYFGKNYTNANDELTNTAIELTLKVQKKFDGSFFVSLLETLSVNKIETRQEAIRFIREKQLLAI</sequence>
<dbReference type="InterPro" id="IPR046126">
    <property type="entry name" value="DUF6123"/>
</dbReference>
<organism evidence="1 3">
    <name type="scientific">Bacillus canaveralius</name>
    <dbReference type="NCBI Taxonomy" id="1403243"/>
    <lineage>
        <taxon>Bacteria</taxon>
        <taxon>Bacillati</taxon>
        <taxon>Bacillota</taxon>
        <taxon>Bacilli</taxon>
        <taxon>Bacillales</taxon>
        <taxon>Bacillaceae</taxon>
        <taxon>Bacillus</taxon>
    </lineage>
</organism>
<evidence type="ECO:0008006" key="5">
    <source>
        <dbReference type="Google" id="ProtNLM"/>
    </source>
</evidence>
<keyword evidence="4" id="KW-1185">Reference proteome</keyword>
<dbReference type="OrthoDB" id="2453381at2"/>
<reference evidence="2 4" key="2">
    <citation type="submission" date="2017-12" db="EMBL/GenBank/DDBJ databases">
        <title>Comparative Functional Genomics of Dry Heat Resistant strains isolated from the Viking Spacecraft.</title>
        <authorList>
            <person name="Seuylemezian A."/>
            <person name="Cooper K."/>
            <person name="Vaishampayan P."/>
        </authorList>
    </citation>
    <scope>NUCLEOTIDE SEQUENCE [LARGE SCALE GENOMIC DNA]</scope>
    <source>
        <strain evidence="2 4">ATCC 29669</strain>
    </source>
</reference>
<proteinExistence type="predicted"/>
<comment type="caution">
    <text evidence="1">The sequence shown here is derived from an EMBL/GenBank/DDBJ whole genome shotgun (WGS) entry which is preliminary data.</text>
</comment>
<dbReference type="EMBL" id="PGVD01000019">
    <property type="protein sequence ID" value="PLR99035.1"/>
    <property type="molecule type" value="Genomic_DNA"/>
</dbReference>
<evidence type="ECO:0000313" key="1">
    <source>
        <dbReference type="EMBL" id="PLR81097.1"/>
    </source>
</evidence>
<dbReference type="AlphaFoldDB" id="A0A2N5GJ62"/>
<dbReference type="Proteomes" id="UP000234951">
    <property type="component" value="Unassembled WGS sequence"/>
</dbReference>
<evidence type="ECO:0000313" key="2">
    <source>
        <dbReference type="EMBL" id="PLR99035.1"/>
    </source>
</evidence>
<protein>
    <recommendedName>
        <fullName evidence="5">Group-specific protein</fullName>
    </recommendedName>
</protein>
<gene>
    <name evidence="1" type="ORF">CU635_16390</name>
    <name evidence="2" type="ORF">CVD25_06565</name>
</gene>
<dbReference type="EMBL" id="PGVA01000041">
    <property type="protein sequence ID" value="PLR81097.1"/>
    <property type="molecule type" value="Genomic_DNA"/>
</dbReference>
<dbReference type="Proteomes" id="UP000235114">
    <property type="component" value="Unassembled WGS sequence"/>
</dbReference>